<evidence type="ECO:0000313" key="2">
    <source>
        <dbReference type="EMBL" id="ODR96781.1"/>
    </source>
</evidence>
<keyword evidence="3" id="KW-1185">Reference proteome</keyword>
<feature type="compositionally biased region" description="Basic and acidic residues" evidence="1">
    <location>
        <begin position="1"/>
        <end position="10"/>
    </location>
</feature>
<protein>
    <submittedName>
        <fullName evidence="2">Uncharacterized protein</fullName>
    </submittedName>
</protein>
<dbReference type="EMBL" id="LPWD01000455">
    <property type="protein sequence ID" value="ODR96781.1"/>
    <property type="molecule type" value="Genomic_DNA"/>
</dbReference>
<evidence type="ECO:0000256" key="1">
    <source>
        <dbReference type="SAM" id="MobiDB-lite"/>
    </source>
</evidence>
<dbReference type="Proteomes" id="UP000095042">
    <property type="component" value="Unassembled WGS sequence"/>
</dbReference>
<feature type="region of interest" description="Disordered" evidence="1">
    <location>
        <begin position="1"/>
        <end position="24"/>
    </location>
</feature>
<comment type="caution">
    <text evidence="2">The sequence shown here is derived from an EMBL/GenBank/DDBJ whole genome shotgun (WGS) entry which is preliminary data.</text>
</comment>
<accession>A0A1E3VU20</accession>
<name>A0A1E3VU20_9HYPH</name>
<evidence type="ECO:0000313" key="3">
    <source>
        <dbReference type="Proteomes" id="UP000095042"/>
    </source>
</evidence>
<dbReference type="AlphaFoldDB" id="A0A1E3VU20"/>
<reference evidence="2 3" key="1">
    <citation type="journal article" date="2016" name="Environ. Microbiol.">
        <title>New Methyloceanibacter diversity from North Sea sediments includes methanotroph containing solely the soluble methane monooxygenase.</title>
        <authorList>
            <person name="Vekeman B."/>
            <person name="Kerckhof F.M."/>
            <person name="Cremers G."/>
            <person name="de Vos P."/>
            <person name="Vandamme P."/>
            <person name="Boon N."/>
            <person name="Op den Camp H.J."/>
            <person name="Heylen K."/>
        </authorList>
    </citation>
    <scope>NUCLEOTIDE SEQUENCE [LARGE SCALE GENOMIC DNA]</scope>
    <source>
        <strain evidence="2 3">R-67177</strain>
    </source>
</reference>
<organism evidence="2 3">
    <name type="scientific">Methyloceanibacter marginalis</name>
    <dbReference type="NCBI Taxonomy" id="1774971"/>
    <lineage>
        <taxon>Bacteria</taxon>
        <taxon>Pseudomonadati</taxon>
        <taxon>Pseudomonadota</taxon>
        <taxon>Alphaproteobacteria</taxon>
        <taxon>Hyphomicrobiales</taxon>
        <taxon>Hyphomicrobiaceae</taxon>
        <taxon>Methyloceanibacter</taxon>
    </lineage>
</organism>
<sequence>MGGRYDEQRSLENPSMVSTPEYGDDVEPTHLSWLDLPLATREPMTVKDANEARKALRALDTRTPIQRMLGEPPLWRSALAQKGLVD</sequence>
<gene>
    <name evidence="2" type="ORF">AUC71_04235</name>
</gene>
<proteinExistence type="predicted"/>